<organism evidence="14 15">
    <name type="scientific">Varroa destructor</name>
    <name type="common">Honeybee mite</name>
    <dbReference type="NCBI Taxonomy" id="109461"/>
    <lineage>
        <taxon>Eukaryota</taxon>
        <taxon>Metazoa</taxon>
        <taxon>Ecdysozoa</taxon>
        <taxon>Arthropoda</taxon>
        <taxon>Chelicerata</taxon>
        <taxon>Arachnida</taxon>
        <taxon>Acari</taxon>
        <taxon>Parasitiformes</taxon>
        <taxon>Mesostigmata</taxon>
        <taxon>Gamasina</taxon>
        <taxon>Dermanyssoidea</taxon>
        <taxon>Varroidae</taxon>
        <taxon>Varroa</taxon>
    </lineage>
</organism>
<name>A0A7M7KD54_VARDE</name>
<evidence type="ECO:0000259" key="13">
    <source>
        <dbReference type="Pfam" id="PF00808"/>
    </source>
</evidence>
<evidence type="ECO:0000256" key="6">
    <source>
        <dbReference type="ARBA" id="ARBA00025263"/>
    </source>
</evidence>
<evidence type="ECO:0000256" key="10">
    <source>
        <dbReference type="ARBA" id="ARBA00042333"/>
    </source>
</evidence>
<dbReference type="GO" id="GO:0046982">
    <property type="term" value="F:protein heterodimerization activity"/>
    <property type="evidence" value="ECO:0007669"/>
    <property type="project" value="InterPro"/>
</dbReference>
<dbReference type="InParanoid" id="A0A7M7KD54"/>
<comment type="subunit">
    <text evidence="7">Heterotrimeric transcription factor composed of three components, NF-YA, NF-YB and NF-YC. NF-YB and NF-YC must interact and dimerize for NF-YA association and DNA binding.</text>
</comment>
<evidence type="ECO:0000256" key="12">
    <source>
        <dbReference type="SAM" id="MobiDB-lite"/>
    </source>
</evidence>
<dbReference type="GO" id="GO:0000978">
    <property type="term" value="F:RNA polymerase II cis-regulatory region sequence-specific DNA binding"/>
    <property type="evidence" value="ECO:0007669"/>
    <property type="project" value="TreeGrafter"/>
</dbReference>
<dbReference type="AlphaFoldDB" id="A0A7M7KD54"/>
<evidence type="ECO:0000256" key="5">
    <source>
        <dbReference type="ARBA" id="ARBA00023242"/>
    </source>
</evidence>
<dbReference type="InterPro" id="IPR003958">
    <property type="entry name" value="CBFA_NFYB_domain"/>
</dbReference>
<dbReference type="Proteomes" id="UP000594260">
    <property type="component" value="Unplaced"/>
</dbReference>
<dbReference type="OrthoDB" id="1272441at2759"/>
<comment type="subcellular location">
    <subcellularLocation>
        <location evidence="1">Nucleus</location>
    </subcellularLocation>
</comment>
<evidence type="ECO:0000256" key="11">
    <source>
        <dbReference type="ARBA" id="ARBA00042663"/>
    </source>
</evidence>
<evidence type="ECO:0000256" key="1">
    <source>
        <dbReference type="ARBA" id="ARBA00004123"/>
    </source>
</evidence>
<feature type="domain" description="Transcription factor CBF/NF-Y/archaeal histone" evidence="13">
    <location>
        <begin position="49"/>
        <end position="112"/>
    </location>
</feature>
<dbReference type="CDD" id="cd22908">
    <property type="entry name" value="HFD_NFYC-like"/>
    <property type="match status" value="1"/>
</dbReference>
<evidence type="ECO:0000256" key="4">
    <source>
        <dbReference type="ARBA" id="ARBA00023163"/>
    </source>
</evidence>
<keyword evidence="2" id="KW-0805">Transcription regulation</keyword>
<reference evidence="14" key="1">
    <citation type="submission" date="2021-01" db="UniProtKB">
        <authorList>
            <consortium name="EnsemblMetazoa"/>
        </authorList>
    </citation>
    <scope>IDENTIFICATION</scope>
</reference>
<dbReference type="InterPro" id="IPR009072">
    <property type="entry name" value="Histone-fold"/>
</dbReference>
<evidence type="ECO:0000256" key="3">
    <source>
        <dbReference type="ARBA" id="ARBA00023125"/>
    </source>
</evidence>
<dbReference type="SUPFAM" id="SSF47113">
    <property type="entry name" value="Histone-fold"/>
    <property type="match status" value="1"/>
</dbReference>
<dbReference type="PANTHER" id="PTHR10252:SF8">
    <property type="entry name" value="NUCLEAR TRANSCRIPTION FACTOR Y SUBUNIT GAMMA"/>
    <property type="match status" value="1"/>
</dbReference>
<dbReference type="GO" id="GO:0016602">
    <property type="term" value="C:CCAAT-binding factor complex"/>
    <property type="evidence" value="ECO:0007669"/>
    <property type="project" value="TreeGrafter"/>
</dbReference>
<evidence type="ECO:0000313" key="15">
    <source>
        <dbReference type="Proteomes" id="UP000594260"/>
    </source>
</evidence>
<dbReference type="RefSeq" id="XP_022659290.1">
    <property type="nucleotide sequence ID" value="XM_022803555.1"/>
</dbReference>
<dbReference type="InterPro" id="IPR050568">
    <property type="entry name" value="Transcr_DNA_Rep_Reg"/>
</dbReference>
<feature type="region of interest" description="Disordered" evidence="12">
    <location>
        <begin position="333"/>
        <end position="352"/>
    </location>
</feature>
<dbReference type="EnsemblMetazoa" id="XM_022803555">
    <property type="protein sequence ID" value="XP_022659290"/>
    <property type="gene ID" value="LOC111249551"/>
</dbReference>
<evidence type="ECO:0000256" key="8">
    <source>
        <dbReference type="ARBA" id="ARBA00038129"/>
    </source>
</evidence>
<proteinExistence type="inferred from homology"/>
<sequence>MTEQNFNQPSGSVMQFENPNHAKDLLENFFARTISEMHSMNYADSKAPELPLARIKKIMKLDEDVKMISAEAPILFAKAAELFIMELTLRAWVHTEDNKRRTLQRNDIAMAISKFDMFDFLIDIVPREEQRPTMQQSTAQVKSQTLKEAEPQVLKTVSTAQNQSTTVGTTDQVQYLLQLAAQQGTLGGLPSAPQLGPTQQIQIFPQGGGPPQTIQIAAPQPTHNFLAPQVVQVASLDGGQTAALVQNGQVIQQLQPPVLQQTTTPGAQAQPQQIQIVQHVTNAQVLGDQLSQLSPLQAQLGAGGQIQLLRVTGNGGAASQPIILQATAAGTPQTATAAAQHQNPAPPQTQHHAAAQTIFLPNGQQVFLHPGTTIQQALHGEEETAVTVGH</sequence>
<keyword evidence="3" id="KW-0238">DNA-binding</keyword>
<comment type="similarity">
    <text evidence="8">Belongs to the NFYC/HAP5 subunit family.</text>
</comment>
<evidence type="ECO:0000256" key="2">
    <source>
        <dbReference type="ARBA" id="ARBA00023015"/>
    </source>
</evidence>
<dbReference type="KEGG" id="vde:111249551"/>
<dbReference type="FunFam" id="1.10.20.10:FF:000006">
    <property type="entry name" value="Nuclear transcription factor Y subunit gamma"/>
    <property type="match status" value="1"/>
</dbReference>
<evidence type="ECO:0000313" key="14">
    <source>
        <dbReference type="EnsemblMetazoa" id="XP_022659290"/>
    </source>
</evidence>
<keyword evidence="15" id="KW-1185">Reference proteome</keyword>
<dbReference type="Pfam" id="PF00808">
    <property type="entry name" value="CBFD_NFYB_HMF"/>
    <property type="match status" value="1"/>
</dbReference>
<evidence type="ECO:0000256" key="9">
    <source>
        <dbReference type="ARBA" id="ARBA00040590"/>
    </source>
</evidence>
<keyword evidence="5" id="KW-0539">Nucleus</keyword>
<protein>
    <recommendedName>
        <fullName evidence="9">Nuclear transcription factor Y subunit gamma</fullName>
    </recommendedName>
    <alternativeName>
        <fullName evidence="10">CAAT box DNA-binding protein subunit C</fullName>
    </alternativeName>
    <alternativeName>
        <fullName evidence="11">Nuclear transcription factor Y subunit C</fullName>
    </alternativeName>
</protein>
<dbReference type="EnsemblMetazoa" id="XM_022803554">
    <property type="protein sequence ID" value="XP_022659289"/>
    <property type="gene ID" value="LOC111249551"/>
</dbReference>
<dbReference type="GO" id="GO:0001228">
    <property type="term" value="F:DNA-binding transcription activator activity, RNA polymerase II-specific"/>
    <property type="evidence" value="ECO:0007669"/>
    <property type="project" value="TreeGrafter"/>
</dbReference>
<dbReference type="RefSeq" id="XP_022659289.1">
    <property type="nucleotide sequence ID" value="XM_022803554.1"/>
</dbReference>
<keyword evidence="4" id="KW-0804">Transcription</keyword>
<evidence type="ECO:0000256" key="7">
    <source>
        <dbReference type="ARBA" id="ARBA00025911"/>
    </source>
</evidence>
<comment type="function">
    <text evidence="6">Component of the sequence-specific heterotrimeric transcription factor (NF-Y) which specifically recognizes a 5'-CCAAT-3' box motif found in the promoters of its target genes. NF-Y can function as both an activator and a repressor, depending on its interacting cofactors.</text>
</comment>
<dbReference type="GeneID" id="111249551"/>
<dbReference type="PANTHER" id="PTHR10252">
    <property type="entry name" value="HISTONE-LIKE TRANSCRIPTION FACTOR CCAAT-RELATED"/>
    <property type="match status" value="1"/>
</dbReference>
<accession>A0A7M7KD54</accession>
<dbReference type="Gene3D" id="1.10.20.10">
    <property type="entry name" value="Histone, subunit A"/>
    <property type="match status" value="1"/>
</dbReference>